<dbReference type="Pfam" id="PF02811">
    <property type="entry name" value="PHP"/>
    <property type="match status" value="1"/>
</dbReference>
<dbReference type="PATRIC" id="fig|1286171.3.peg.393"/>
<accession>W8U465</accession>
<dbReference type="GO" id="GO:0005829">
    <property type="term" value="C:cytosol"/>
    <property type="evidence" value="ECO:0007669"/>
    <property type="project" value="TreeGrafter"/>
</dbReference>
<dbReference type="RefSeq" id="WP_278246858.1">
    <property type="nucleotide sequence ID" value="NZ_CP007452.1"/>
</dbReference>
<dbReference type="GO" id="GO:0008270">
    <property type="term" value="F:zinc ion binding"/>
    <property type="evidence" value="ECO:0007669"/>
    <property type="project" value="TreeGrafter"/>
</dbReference>
<organism evidence="2 3">
    <name type="scientific">Peptoclostridium acidaminophilum DSM 3953</name>
    <dbReference type="NCBI Taxonomy" id="1286171"/>
    <lineage>
        <taxon>Bacteria</taxon>
        <taxon>Bacillati</taxon>
        <taxon>Bacillota</taxon>
        <taxon>Clostridia</taxon>
        <taxon>Peptostreptococcales</taxon>
        <taxon>Peptoclostridiaceae</taxon>
        <taxon>Peptoclostridium</taxon>
    </lineage>
</organism>
<protein>
    <submittedName>
        <fullName evidence="2">Putative hydrolase</fullName>
        <ecNumber evidence="2">3.1.-.-</ecNumber>
    </submittedName>
</protein>
<sequence>MQEIRVFADYHTHTVYSHGRGSVRENIEAAINAGLEKIGIADHGYRHLGFGVRYENFDKMRNEIEKLKPEYREIDILLGVEANILDIEGRIDVDEHIRGLVDYVMAGYHFGSMPTHIVRGSINHALNYIKPLNHLSREYNTRALVNAMRRNDIFIISHPGAKASINLEKVAEAAIETSTALEINSSHGHLSLEELLRIKDTGVSFAIGSDAHRPQDVGNFTDALQRVEKAGIAHQQIINSRR</sequence>
<dbReference type="KEGG" id="eac:EAL2_c04490"/>
<evidence type="ECO:0000259" key="1">
    <source>
        <dbReference type="SMART" id="SM00481"/>
    </source>
</evidence>
<dbReference type="eggNOG" id="COG1387">
    <property type="taxonomic scope" value="Bacteria"/>
</dbReference>
<dbReference type="STRING" id="1286171.EAL2_c04490"/>
<feature type="domain" description="Polymerase/histidinol phosphatase N-terminal" evidence="1">
    <location>
        <begin position="8"/>
        <end position="86"/>
    </location>
</feature>
<dbReference type="GO" id="GO:0042578">
    <property type="term" value="F:phosphoric ester hydrolase activity"/>
    <property type="evidence" value="ECO:0007669"/>
    <property type="project" value="TreeGrafter"/>
</dbReference>
<keyword evidence="3" id="KW-1185">Reference proteome</keyword>
<keyword evidence="2" id="KW-0378">Hydrolase</keyword>
<evidence type="ECO:0000313" key="3">
    <source>
        <dbReference type="Proteomes" id="UP000019591"/>
    </source>
</evidence>
<name>W8U465_PEPAC</name>
<dbReference type="SUPFAM" id="SSF89550">
    <property type="entry name" value="PHP domain-like"/>
    <property type="match status" value="1"/>
</dbReference>
<dbReference type="PANTHER" id="PTHR36928:SF1">
    <property type="entry name" value="PHOSPHATASE YCDX-RELATED"/>
    <property type="match status" value="1"/>
</dbReference>
<dbReference type="AlphaFoldDB" id="W8U465"/>
<dbReference type="EC" id="3.1.-.-" evidence="2"/>
<dbReference type="InterPro" id="IPR004013">
    <property type="entry name" value="PHP_dom"/>
</dbReference>
<evidence type="ECO:0000313" key="2">
    <source>
        <dbReference type="EMBL" id="AHM55751.1"/>
    </source>
</evidence>
<proteinExistence type="predicted"/>
<dbReference type="InterPro" id="IPR050243">
    <property type="entry name" value="PHP_phosphatase"/>
</dbReference>
<dbReference type="PANTHER" id="PTHR36928">
    <property type="entry name" value="PHOSPHATASE YCDX-RELATED"/>
    <property type="match status" value="1"/>
</dbReference>
<reference evidence="2 3" key="1">
    <citation type="journal article" date="2014" name="Genome Announc.">
        <title>Complete Genome Sequence of Amino Acid-Utilizing Eubacterium acidaminophilum al-2 (DSM 3953).</title>
        <authorList>
            <person name="Poehlein A."/>
            <person name="Andreesen J.R."/>
            <person name="Daniel R."/>
        </authorList>
    </citation>
    <scope>NUCLEOTIDE SEQUENCE [LARGE SCALE GENOMIC DNA]</scope>
    <source>
        <strain evidence="2 3">DSM 3953</strain>
    </source>
</reference>
<dbReference type="SMART" id="SM00481">
    <property type="entry name" value="POLIIIAc"/>
    <property type="match status" value="1"/>
</dbReference>
<dbReference type="Proteomes" id="UP000019591">
    <property type="component" value="Chromosome"/>
</dbReference>
<dbReference type="EMBL" id="CP007452">
    <property type="protein sequence ID" value="AHM55751.1"/>
    <property type="molecule type" value="Genomic_DNA"/>
</dbReference>
<dbReference type="HOGENOM" id="CLU_061999_1_0_9"/>
<gene>
    <name evidence="2" type="ORF">EAL2_c04490</name>
</gene>
<dbReference type="InterPro" id="IPR003141">
    <property type="entry name" value="Pol/His_phosphatase_N"/>
</dbReference>
<dbReference type="InterPro" id="IPR016195">
    <property type="entry name" value="Pol/histidinol_Pase-like"/>
</dbReference>
<dbReference type="Gene3D" id="3.20.20.140">
    <property type="entry name" value="Metal-dependent hydrolases"/>
    <property type="match status" value="1"/>
</dbReference>